<organism evidence="5 6">
    <name type="scientific">Kalanchoe fedtschenkoi</name>
    <name type="common">Lavender scallops</name>
    <name type="synonym">South American air plant</name>
    <dbReference type="NCBI Taxonomy" id="63787"/>
    <lineage>
        <taxon>Eukaryota</taxon>
        <taxon>Viridiplantae</taxon>
        <taxon>Streptophyta</taxon>
        <taxon>Embryophyta</taxon>
        <taxon>Tracheophyta</taxon>
        <taxon>Spermatophyta</taxon>
        <taxon>Magnoliopsida</taxon>
        <taxon>eudicotyledons</taxon>
        <taxon>Gunneridae</taxon>
        <taxon>Pentapetalae</taxon>
        <taxon>Saxifragales</taxon>
        <taxon>Crassulaceae</taxon>
        <taxon>Kalanchoe</taxon>
    </lineage>
</organism>
<accession>A0A7N0TZW4</accession>
<evidence type="ECO:0000256" key="2">
    <source>
        <dbReference type="ARBA" id="ARBA00022737"/>
    </source>
</evidence>
<sequence>MLRAINNVKRAQRAQRCYFASTLTLNRNSEPSDVPSLIKLIDTQVSANGFLSTSSVVSSVCCSIDVYMCNMAIRSYTQMGKHWHSVFLFAQMRKNCIFPNGLTYPAVLKSSVQLCEPVTGRTVHCCVVKTGLVSEVYISTGLVHFYCVCWSAGDGEMMFDEMPVRNAVTWNAMISGLSHRRMFLEACDVFREMMKEGIEPGEVTVVSVLSACAHLGALEQGQWVHEYIVHKGLRMNVFVGAALMDMYAKTGVVSEAEKVFKSLTVKNVYTWNILIWGYAMNGQGEDALRALRRMVFEGYAPDNVTFLGVLSACSHQGLVEEGRSIFKNMQVDFGLRPTVKHYASMVDLLGRGGFLDEAQNLIHNMHLKPDPAIWRALLGACRIHKNAPLTELAVKKLIKIEPNRAENYLLLANLFSSTERWAEVGEVWALMDSRGIKKLPGCSSIEVNNAVYEFVVSGKSEKVQEEIYNLLDEMNMRLRVAGYLVDTDMVSYDVEEEEKERSLVYHSEKLALAFGLLKSPPDSTLRIIKNLRVCRDCHVFFKFVSLVYDRKITFRDRNRFHHFARGHCSCKDFW</sequence>
<dbReference type="Gene3D" id="1.25.40.10">
    <property type="entry name" value="Tetratricopeptide repeat domain"/>
    <property type="match status" value="2"/>
</dbReference>
<dbReference type="PANTHER" id="PTHR47926">
    <property type="entry name" value="PENTATRICOPEPTIDE REPEAT-CONTAINING PROTEIN"/>
    <property type="match status" value="1"/>
</dbReference>
<evidence type="ECO:0000256" key="3">
    <source>
        <dbReference type="PROSITE-ProRule" id="PRU00708"/>
    </source>
</evidence>
<dbReference type="NCBIfam" id="TIGR00756">
    <property type="entry name" value="PPR"/>
    <property type="match status" value="3"/>
</dbReference>
<protein>
    <recommendedName>
        <fullName evidence="4">DYW domain-containing protein</fullName>
    </recommendedName>
</protein>
<feature type="domain" description="DYW" evidence="4">
    <location>
        <begin position="482"/>
        <end position="574"/>
    </location>
</feature>
<dbReference type="Pfam" id="PF01535">
    <property type="entry name" value="PPR"/>
    <property type="match status" value="1"/>
</dbReference>
<dbReference type="InterPro" id="IPR002885">
    <property type="entry name" value="PPR_rpt"/>
</dbReference>
<keyword evidence="6" id="KW-1185">Reference proteome</keyword>
<dbReference type="Pfam" id="PF13041">
    <property type="entry name" value="PPR_2"/>
    <property type="match status" value="2"/>
</dbReference>
<evidence type="ECO:0000313" key="5">
    <source>
        <dbReference type="EnsemblPlants" id="Kaladp0048s0855.1.v1.1.CDS.1"/>
    </source>
</evidence>
<dbReference type="InterPro" id="IPR046960">
    <property type="entry name" value="PPR_At4g14850-like_plant"/>
</dbReference>
<dbReference type="EnsemblPlants" id="Kaladp0048s0855.1.v1.1">
    <property type="protein sequence ID" value="Kaladp0048s0855.1.v1.1.CDS.1"/>
    <property type="gene ID" value="Kaladp0048s0855.v1.1"/>
</dbReference>
<dbReference type="InterPro" id="IPR046848">
    <property type="entry name" value="E_motif"/>
</dbReference>
<dbReference type="Proteomes" id="UP000594263">
    <property type="component" value="Unplaced"/>
</dbReference>
<dbReference type="FunFam" id="1.25.40.10:FF:000690">
    <property type="entry name" value="Pentatricopeptide repeat-containing protein"/>
    <property type="match status" value="1"/>
</dbReference>
<dbReference type="Gramene" id="Kaladp0048s0855.1.v1.1">
    <property type="protein sequence ID" value="Kaladp0048s0855.1.v1.1.CDS.1"/>
    <property type="gene ID" value="Kaladp0048s0855.v1.1"/>
</dbReference>
<evidence type="ECO:0000256" key="1">
    <source>
        <dbReference type="ARBA" id="ARBA00006643"/>
    </source>
</evidence>
<dbReference type="GO" id="GO:0008270">
    <property type="term" value="F:zinc ion binding"/>
    <property type="evidence" value="ECO:0007669"/>
    <property type="project" value="InterPro"/>
</dbReference>
<dbReference type="OMA" id="ACCHQGL"/>
<name>A0A7N0TZW4_KALFE</name>
<evidence type="ECO:0000313" key="6">
    <source>
        <dbReference type="Proteomes" id="UP000594263"/>
    </source>
</evidence>
<proteinExistence type="inferred from homology"/>
<dbReference type="InterPro" id="IPR032867">
    <property type="entry name" value="DYW_dom"/>
</dbReference>
<dbReference type="Pfam" id="PF20431">
    <property type="entry name" value="E_motif"/>
    <property type="match status" value="1"/>
</dbReference>
<dbReference type="InterPro" id="IPR011990">
    <property type="entry name" value="TPR-like_helical_dom_sf"/>
</dbReference>
<evidence type="ECO:0000259" key="4">
    <source>
        <dbReference type="Pfam" id="PF14432"/>
    </source>
</evidence>
<dbReference type="FunFam" id="1.25.40.10:FF:000427">
    <property type="entry name" value="Pentatricopeptide repeat-containing protein chloroplastic"/>
    <property type="match status" value="1"/>
</dbReference>
<feature type="repeat" description="PPR" evidence="3">
    <location>
        <begin position="166"/>
        <end position="200"/>
    </location>
</feature>
<keyword evidence="2" id="KW-0677">Repeat</keyword>
<dbReference type="GO" id="GO:0009451">
    <property type="term" value="P:RNA modification"/>
    <property type="evidence" value="ECO:0007669"/>
    <property type="project" value="InterPro"/>
</dbReference>
<reference evidence="5" key="1">
    <citation type="submission" date="2021-01" db="UniProtKB">
        <authorList>
            <consortium name="EnsemblPlants"/>
        </authorList>
    </citation>
    <scope>IDENTIFICATION</scope>
</reference>
<dbReference type="PANTHER" id="PTHR47926:SF447">
    <property type="entry name" value="DYW DOMAIN-CONTAINING PROTEIN"/>
    <property type="match status" value="1"/>
</dbReference>
<dbReference type="PROSITE" id="PS51375">
    <property type="entry name" value="PPR"/>
    <property type="match status" value="2"/>
</dbReference>
<feature type="repeat" description="PPR" evidence="3">
    <location>
        <begin position="267"/>
        <end position="301"/>
    </location>
</feature>
<dbReference type="Pfam" id="PF13812">
    <property type="entry name" value="PPR_3"/>
    <property type="match status" value="1"/>
</dbReference>
<dbReference type="GO" id="GO:0003729">
    <property type="term" value="F:mRNA binding"/>
    <property type="evidence" value="ECO:0007669"/>
    <property type="project" value="UniProtKB-ARBA"/>
</dbReference>
<dbReference type="Pfam" id="PF14432">
    <property type="entry name" value="DYW_deaminase"/>
    <property type="match status" value="1"/>
</dbReference>
<comment type="similarity">
    <text evidence="1">Belongs to the PPR family. PCMP-H subfamily.</text>
</comment>
<dbReference type="AlphaFoldDB" id="A0A7N0TZW4"/>